<gene>
    <name evidence="1" type="ORF">PISMIDRAFT_17024</name>
</gene>
<evidence type="ECO:0000313" key="2">
    <source>
        <dbReference type="Proteomes" id="UP000054018"/>
    </source>
</evidence>
<organism evidence="1 2">
    <name type="scientific">Pisolithus microcarpus 441</name>
    <dbReference type="NCBI Taxonomy" id="765257"/>
    <lineage>
        <taxon>Eukaryota</taxon>
        <taxon>Fungi</taxon>
        <taxon>Dikarya</taxon>
        <taxon>Basidiomycota</taxon>
        <taxon>Agaricomycotina</taxon>
        <taxon>Agaricomycetes</taxon>
        <taxon>Agaricomycetidae</taxon>
        <taxon>Boletales</taxon>
        <taxon>Sclerodermatineae</taxon>
        <taxon>Pisolithaceae</taxon>
        <taxon>Pisolithus</taxon>
    </lineage>
</organism>
<reference evidence="2" key="2">
    <citation type="submission" date="2015-01" db="EMBL/GenBank/DDBJ databases">
        <title>Evolutionary Origins and Diversification of the Mycorrhizal Mutualists.</title>
        <authorList>
            <consortium name="DOE Joint Genome Institute"/>
            <consortium name="Mycorrhizal Genomics Consortium"/>
            <person name="Kohler A."/>
            <person name="Kuo A."/>
            <person name="Nagy L.G."/>
            <person name="Floudas D."/>
            <person name="Copeland A."/>
            <person name="Barry K.W."/>
            <person name="Cichocki N."/>
            <person name="Veneault-Fourrey C."/>
            <person name="LaButti K."/>
            <person name="Lindquist E.A."/>
            <person name="Lipzen A."/>
            <person name="Lundell T."/>
            <person name="Morin E."/>
            <person name="Murat C."/>
            <person name="Riley R."/>
            <person name="Ohm R."/>
            <person name="Sun H."/>
            <person name="Tunlid A."/>
            <person name="Henrissat B."/>
            <person name="Grigoriev I.V."/>
            <person name="Hibbett D.S."/>
            <person name="Martin F."/>
        </authorList>
    </citation>
    <scope>NUCLEOTIDE SEQUENCE [LARGE SCALE GENOMIC DNA]</scope>
    <source>
        <strain evidence="2">441</strain>
    </source>
</reference>
<keyword evidence="2" id="KW-1185">Reference proteome</keyword>
<name>A0A0C9Z448_9AGAM</name>
<dbReference type="EMBL" id="KN833922">
    <property type="protein sequence ID" value="KIK14793.1"/>
    <property type="molecule type" value="Genomic_DNA"/>
</dbReference>
<dbReference type="AlphaFoldDB" id="A0A0C9Z448"/>
<proteinExistence type="predicted"/>
<reference evidence="1 2" key="1">
    <citation type="submission" date="2014-04" db="EMBL/GenBank/DDBJ databases">
        <authorList>
            <consortium name="DOE Joint Genome Institute"/>
            <person name="Kuo A."/>
            <person name="Kohler A."/>
            <person name="Costa M.D."/>
            <person name="Nagy L.G."/>
            <person name="Floudas D."/>
            <person name="Copeland A."/>
            <person name="Barry K.W."/>
            <person name="Cichocki N."/>
            <person name="Veneault-Fourrey C."/>
            <person name="LaButti K."/>
            <person name="Lindquist E.A."/>
            <person name="Lipzen A."/>
            <person name="Lundell T."/>
            <person name="Morin E."/>
            <person name="Murat C."/>
            <person name="Sun H."/>
            <person name="Tunlid A."/>
            <person name="Henrissat B."/>
            <person name="Grigoriev I.V."/>
            <person name="Hibbett D.S."/>
            <person name="Martin F."/>
            <person name="Nordberg H.P."/>
            <person name="Cantor M.N."/>
            <person name="Hua S.X."/>
        </authorList>
    </citation>
    <scope>NUCLEOTIDE SEQUENCE [LARGE SCALE GENOMIC DNA]</scope>
    <source>
        <strain evidence="1 2">441</strain>
    </source>
</reference>
<sequence length="267" mass="29257">MAGIHRTCPYIPSGRSTPPLPLSIECTSADEANLVMQALRNVLDPILPEPSTRELASVLSTSPLIQNLLNDENQEGFYAVVVGCPPGVHRTEQGAIQAGASFSWPKWKRTDTLCDALVYMVVKGNEAQLPPVVIQVPTACPREPDIDDLNDLFESVVHVEPPGPSAHVTNSPGRASPIIYTHVRSLRGIIESRYVYSIDAATHTRALTLGTPAARYLTAHGYMREAIDRIIRARNRASSDHEFALCLSQHGLAVAEGLYLWHLIQLR</sequence>
<dbReference type="Proteomes" id="UP000054018">
    <property type="component" value="Unassembled WGS sequence"/>
</dbReference>
<accession>A0A0C9Z448</accession>
<protein>
    <submittedName>
        <fullName evidence="1">Uncharacterized protein</fullName>
    </submittedName>
</protein>
<dbReference type="HOGENOM" id="CLU_079696_0_0_1"/>
<dbReference type="OrthoDB" id="3043484at2759"/>
<evidence type="ECO:0000313" key="1">
    <source>
        <dbReference type="EMBL" id="KIK14793.1"/>
    </source>
</evidence>